<gene>
    <name evidence="3" type="ORF">RIF29_10057</name>
</gene>
<keyword evidence="4" id="KW-1185">Reference proteome</keyword>
<accession>A0AAN9II74</accession>
<evidence type="ECO:0000313" key="3">
    <source>
        <dbReference type="EMBL" id="KAK7281783.1"/>
    </source>
</evidence>
<feature type="compositionally biased region" description="Basic residues" evidence="1">
    <location>
        <begin position="1"/>
        <end position="10"/>
    </location>
</feature>
<proteinExistence type="predicted"/>
<feature type="domain" description="Reverse transcriptase zinc-binding" evidence="2">
    <location>
        <begin position="141"/>
        <end position="192"/>
    </location>
</feature>
<sequence length="200" mass="23194">MVRKRGRPLKKPSSSAKKTPVKPTIVDEDHVRIDLSLSNEETLEDIDNLSPKKAEVLLRNLDTLLARITKKLPVEEKVDEGLEFHEEDTTGKNSQTKEDEKEPDVHRPDQGWNFKQLLMVRDLLLSGFRNDAWLHSPDGNYTIHSSYEFLLGPQVRFNLNREVWNSASVQKHYFIMWMAVQNRLRTMDRIGSVTSLIFNP</sequence>
<dbReference type="InterPro" id="IPR026960">
    <property type="entry name" value="RVT-Znf"/>
</dbReference>
<feature type="region of interest" description="Disordered" evidence="1">
    <location>
        <begin position="1"/>
        <end position="25"/>
    </location>
</feature>
<dbReference type="Pfam" id="PF13966">
    <property type="entry name" value="zf-RVT"/>
    <property type="match status" value="1"/>
</dbReference>
<feature type="region of interest" description="Disordered" evidence="1">
    <location>
        <begin position="79"/>
        <end position="108"/>
    </location>
</feature>
<name>A0AAN9II74_CROPI</name>
<evidence type="ECO:0000259" key="2">
    <source>
        <dbReference type="Pfam" id="PF13966"/>
    </source>
</evidence>
<evidence type="ECO:0000256" key="1">
    <source>
        <dbReference type="SAM" id="MobiDB-lite"/>
    </source>
</evidence>
<dbReference type="EMBL" id="JAYWIO010000002">
    <property type="protein sequence ID" value="KAK7281783.1"/>
    <property type="molecule type" value="Genomic_DNA"/>
</dbReference>
<dbReference type="Proteomes" id="UP001372338">
    <property type="component" value="Unassembled WGS sequence"/>
</dbReference>
<comment type="caution">
    <text evidence="3">The sequence shown here is derived from an EMBL/GenBank/DDBJ whole genome shotgun (WGS) entry which is preliminary data.</text>
</comment>
<dbReference type="AlphaFoldDB" id="A0AAN9II74"/>
<protein>
    <recommendedName>
        <fullName evidence="2">Reverse transcriptase zinc-binding domain-containing protein</fullName>
    </recommendedName>
</protein>
<evidence type="ECO:0000313" key="4">
    <source>
        <dbReference type="Proteomes" id="UP001372338"/>
    </source>
</evidence>
<organism evidence="3 4">
    <name type="scientific">Crotalaria pallida</name>
    <name type="common">Smooth rattlebox</name>
    <name type="synonym">Crotalaria striata</name>
    <dbReference type="NCBI Taxonomy" id="3830"/>
    <lineage>
        <taxon>Eukaryota</taxon>
        <taxon>Viridiplantae</taxon>
        <taxon>Streptophyta</taxon>
        <taxon>Embryophyta</taxon>
        <taxon>Tracheophyta</taxon>
        <taxon>Spermatophyta</taxon>
        <taxon>Magnoliopsida</taxon>
        <taxon>eudicotyledons</taxon>
        <taxon>Gunneridae</taxon>
        <taxon>Pentapetalae</taxon>
        <taxon>rosids</taxon>
        <taxon>fabids</taxon>
        <taxon>Fabales</taxon>
        <taxon>Fabaceae</taxon>
        <taxon>Papilionoideae</taxon>
        <taxon>50 kb inversion clade</taxon>
        <taxon>genistoids sensu lato</taxon>
        <taxon>core genistoids</taxon>
        <taxon>Crotalarieae</taxon>
        <taxon>Crotalaria</taxon>
    </lineage>
</organism>
<reference evidence="3 4" key="1">
    <citation type="submission" date="2024-01" db="EMBL/GenBank/DDBJ databases">
        <title>The genomes of 5 underutilized Papilionoideae crops provide insights into root nodulation and disease resistanc.</title>
        <authorList>
            <person name="Yuan L."/>
        </authorList>
    </citation>
    <scope>NUCLEOTIDE SEQUENCE [LARGE SCALE GENOMIC DNA]</scope>
    <source>
        <strain evidence="3">ZHUSHIDOU_FW_LH</strain>
        <tissue evidence="3">Leaf</tissue>
    </source>
</reference>